<feature type="compositionally biased region" description="Basic residues" evidence="1">
    <location>
        <begin position="16"/>
        <end position="25"/>
    </location>
</feature>
<gene>
    <name evidence="3" type="ORF">PCOR1329_LOCUS27981</name>
</gene>
<reference evidence="3" key="1">
    <citation type="submission" date="2023-10" db="EMBL/GenBank/DDBJ databases">
        <authorList>
            <person name="Chen Y."/>
            <person name="Shah S."/>
            <person name="Dougan E. K."/>
            <person name="Thang M."/>
            <person name="Chan C."/>
        </authorList>
    </citation>
    <scope>NUCLEOTIDE SEQUENCE [LARGE SCALE GENOMIC DNA]</scope>
</reference>
<dbReference type="InterPro" id="IPR001214">
    <property type="entry name" value="SET_dom"/>
</dbReference>
<dbReference type="EMBL" id="CAUYUJ010010227">
    <property type="protein sequence ID" value="CAK0828867.1"/>
    <property type="molecule type" value="Genomic_DNA"/>
</dbReference>
<dbReference type="Pfam" id="PF21549">
    <property type="entry name" value="PRDM2_PR"/>
    <property type="match status" value="1"/>
</dbReference>
<protein>
    <recommendedName>
        <fullName evidence="2">SET domain-containing protein</fullName>
    </recommendedName>
</protein>
<feature type="compositionally biased region" description="Gly residues" evidence="1">
    <location>
        <begin position="234"/>
        <end position="249"/>
    </location>
</feature>
<feature type="region of interest" description="Disordered" evidence="1">
    <location>
        <begin position="370"/>
        <end position="395"/>
    </location>
</feature>
<feature type="domain" description="SET" evidence="2">
    <location>
        <begin position="85"/>
        <end position="197"/>
    </location>
</feature>
<dbReference type="Proteomes" id="UP001189429">
    <property type="component" value="Unassembled WGS sequence"/>
</dbReference>
<feature type="compositionally biased region" description="Low complexity" evidence="1">
    <location>
        <begin position="1"/>
        <end position="15"/>
    </location>
</feature>
<proteinExistence type="predicted"/>
<accession>A0ABN9SC30</accession>
<dbReference type="SUPFAM" id="SSF82199">
    <property type="entry name" value="SET domain"/>
    <property type="match status" value="1"/>
</dbReference>
<evidence type="ECO:0000256" key="1">
    <source>
        <dbReference type="SAM" id="MobiDB-lite"/>
    </source>
</evidence>
<dbReference type="InterPro" id="IPR046341">
    <property type="entry name" value="SET_dom_sf"/>
</dbReference>
<keyword evidence="4" id="KW-1185">Reference proteome</keyword>
<organism evidence="3 4">
    <name type="scientific">Prorocentrum cordatum</name>
    <dbReference type="NCBI Taxonomy" id="2364126"/>
    <lineage>
        <taxon>Eukaryota</taxon>
        <taxon>Sar</taxon>
        <taxon>Alveolata</taxon>
        <taxon>Dinophyceae</taxon>
        <taxon>Prorocentrales</taxon>
        <taxon>Prorocentraceae</taxon>
        <taxon>Prorocentrum</taxon>
    </lineage>
</organism>
<feature type="non-terminal residue" evidence="3">
    <location>
        <position position="1"/>
    </location>
</feature>
<evidence type="ECO:0000259" key="2">
    <source>
        <dbReference type="Pfam" id="PF21549"/>
    </source>
</evidence>
<dbReference type="Gene3D" id="2.170.270.10">
    <property type="entry name" value="SET domain"/>
    <property type="match status" value="1"/>
</dbReference>
<name>A0ABN9SC30_9DINO</name>
<feature type="compositionally biased region" description="Low complexity" evidence="1">
    <location>
        <begin position="287"/>
        <end position="309"/>
    </location>
</feature>
<feature type="region of interest" description="Disordered" evidence="1">
    <location>
        <begin position="216"/>
        <end position="263"/>
    </location>
</feature>
<evidence type="ECO:0000313" key="3">
    <source>
        <dbReference type="EMBL" id="CAK0828867.1"/>
    </source>
</evidence>
<feature type="region of interest" description="Disordered" evidence="1">
    <location>
        <begin position="1"/>
        <end position="61"/>
    </location>
</feature>
<feature type="compositionally biased region" description="Low complexity" evidence="1">
    <location>
        <begin position="216"/>
        <end position="233"/>
    </location>
</feature>
<feature type="region of interest" description="Disordered" evidence="1">
    <location>
        <begin position="280"/>
        <end position="346"/>
    </location>
</feature>
<sequence length="440" mass="45722">GVSSGTSSPSSAGRQRCARARRARSGPRGNGQGRRGTAAGWARGGEEAPQDDEDGRRAGRAPCRHGLRADEIVAASCSTSSASSEVRESTIKGAGMGLFANVDMPRGTRLPAPYRGRRLTLEQFKRLKDPRWCYTLDEGRHWAVDGKQLKRGNPLRYVNGARTPAQRRRVNVVGLKIDGQPWFVTTSLVKKGSEFLISELRPWLLAGPGRAVVPAAEAPRPDPRGASAAARCRQGGGAAAPRGGAGGLAGQPRGAGLSRAPVRRGPGLCGTACGRRAGGTGTLVGEPRPSLSARRVAPPPALAHHAPGATRARHAPRPQGILVPSLPWPPAPRGGATRRPRAAAERHAEQQLWTVLRLSKVGADFSGSALGLPGSASGAPPPPPGAGRGASADPRNSALTSASFCSCRWFFFSSLLGRAGGRSCIHSSGSTSLPLPRPAV</sequence>
<evidence type="ECO:0000313" key="4">
    <source>
        <dbReference type="Proteomes" id="UP001189429"/>
    </source>
</evidence>
<comment type="caution">
    <text evidence="3">The sequence shown here is derived from an EMBL/GenBank/DDBJ whole genome shotgun (WGS) entry which is preliminary data.</text>
</comment>